<feature type="transmembrane region" description="Helical" evidence="1">
    <location>
        <begin position="351"/>
        <end position="376"/>
    </location>
</feature>
<accession>A0AA40EWQ5</accession>
<dbReference type="EMBL" id="JAUKUD010000004">
    <property type="protein sequence ID" value="KAK0746915.1"/>
    <property type="molecule type" value="Genomic_DNA"/>
</dbReference>
<evidence type="ECO:0000256" key="1">
    <source>
        <dbReference type="SAM" id="Phobius"/>
    </source>
</evidence>
<evidence type="ECO:0000313" key="2">
    <source>
        <dbReference type="EMBL" id="KAK0746915.1"/>
    </source>
</evidence>
<keyword evidence="1" id="KW-1133">Transmembrane helix</keyword>
<feature type="transmembrane region" description="Helical" evidence="1">
    <location>
        <begin position="396"/>
        <end position="415"/>
    </location>
</feature>
<evidence type="ECO:0008006" key="4">
    <source>
        <dbReference type="Google" id="ProtNLM"/>
    </source>
</evidence>
<keyword evidence="1" id="KW-0812">Transmembrane</keyword>
<reference evidence="2" key="1">
    <citation type="submission" date="2023-06" db="EMBL/GenBank/DDBJ databases">
        <title>Genome-scale phylogeny and comparative genomics of the fungal order Sordariales.</title>
        <authorList>
            <consortium name="Lawrence Berkeley National Laboratory"/>
            <person name="Hensen N."/>
            <person name="Bonometti L."/>
            <person name="Westerberg I."/>
            <person name="Brannstrom I.O."/>
            <person name="Guillou S."/>
            <person name="Cros-Aarteil S."/>
            <person name="Calhoun S."/>
            <person name="Haridas S."/>
            <person name="Kuo A."/>
            <person name="Mondo S."/>
            <person name="Pangilinan J."/>
            <person name="Riley R."/>
            <person name="LaButti K."/>
            <person name="Andreopoulos B."/>
            <person name="Lipzen A."/>
            <person name="Chen C."/>
            <person name="Yanf M."/>
            <person name="Daum C."/>
            <person name="Ng V."/>
            <person name="Clum A."/>
            <person name="Steindorff A."/>
            <person name="Ohm R."/>
            <person name="Martin F."/>
            <person name="Silar P."/>
            <person name="Natvig D."/>
            <person name="Lalanne C."/>
            <person name="Gautier V."/>
            <person name="Ament-velasquez S.L."/>
            <person name="Kruys A."/>
            <person name="Hutchinson M.I."/>
            <person name="Powell A.J."/>
            <person name="Barry K."/>
            <person name="Miller A.N."/>
            <person name="Grigoriev I.V."/>
            <person name="Debuchy R."/>
            <person name="Gladieux P."/>
            <person name="Thoren M.H."/>
            <person name="Johannesson H."/>
        </authorList>
    </citation>
    <scope>NUCLEOTIDE SEQUENCE</scope>
    <source>
        <strain evidence="2">SMH3187-1</strain>
    </source>
</reference>
<comment type="caution">
    <text evidence="2">The sequence shown here is derived from an EMBL/GenBank/DDBJ whole genome shotgun (WGS) entry which is preliminary data.</text>
</comment>
<organism evidence="2 3">
    <name type="scientific">Schizothecium vesticola</name>
    <dbReference type="NCBI Taxonomy" id="314040"/>
    <lineage>
        <taxon>Eukaryota</taxon>
        <taxon>Fungi</taxon>
        <taxon>Dikarya</taxon>
        <taxon>Ascomycota</taxon>
        <taxon>Pezizomycotina</taxon>
        <taxon>Sordariomycetes</taxon>
        <taxon>Sordariomycetidae</taxon>
        <taxon>Sordariales</taxon>
        <taxon>Schizotheciaceae</taxon>
        <taxon>Schizothecium</taxon>
    </lineage>
</organism>
<dbReference type="Proteomes" id="UP001172155">
    <property type="component" value="Unassembled WGS sequence"/>
</dbReference>
<sequence>MSWTQVLDGYQPFETSAAGATLPGVLPGPSEFLVTIWEVKETASDAEKTVAQQTVSSKNFNLQHLEHRARVRIIFAPVDHVLERYSRGIRELCDALSIPPEFLTERLQDVCHSFGTRTDERGFAAWFHYLCKSVRRHISHDWHKYGFFLRKDANGDVTLVCFGVSKAVKHRLEQFLGAKAWDDVAAEPLALFDLVLAGLYTEVDKIVWDLLDIISGLEARVLASANSRISDSRHEIINFSELHNWAKNLIYLGEVVESCLLVVDGAHSHVKDRGNHATDQASMQLKECNHAADQASMQLKECLQYRHSLFSSTKLRIGSLSKRVDNTITLAFNLVTLQDSQVMVRDSTSTAIISFVTVVFLPTTAVAAVIGSQLFITERSEADGAVSTNPSPLFSMLWWIAIPLTLFTTGFAFYFRWSAVPHQLFILPRSMRRLGATLSVCSPKPPTNQTAYEQYGPMGCELESSTKLDDVGIA</sequence>
<dbReference type="AlphaFoldDB" id="A0AA40EWQ5"/>
<gene>
    <name evidence="2" type="ORF">B0T18DRAFT_348842</name>
</gene>
<protein>
    <recommendedName>
        <fullName evidence="4">Cora-domain-containing protein</fullName>
    </recommendedName>
</protein>
<evidence type="ECO:0000313" key="3">
    <source>
        <dbReference type="Proteomes" id="UP001172155"/>
    </source>
</evidence>
<keyword evidence="3" id="KW-1185">Reference proteome</keyword>
<name>A0AA40EWQ5_9PEZI</name>
<proteinExistence type="predicted"/>
<keyword evidence="1" id="KW-0472">Membrane</keyword>